<dbReference type="PROSITE" id="PS51915">
    <property type="entry name" value="ZAD"/>
    <property type="match status" value="2"/>
</dbReference>
<dbReference type="SUPFAM" id="SSF57667">
    <property type="entry name" value="beta-beta-alpha zinc fingers"/>
    <property type="match status" value="9"/>
</dbReference>
<dbReference type="GeneID" id="105227258"/>
<keyword evidence="4 6" id="KW-0862">Zinc</keyword>
<feature type="domain" description="ZAD" evidence="8">
    <location>
        <begin position="11"/>
        <end position="108"/>
    </location>
</feature>
<feature type="binding site" evidence="6">
    <location>
        <position position="511"/>
    </location>
    <ligand>
        <name>Zn(2+)</name>
        <dbReference type="ChEBI" id="CHEBI:29105"/>
    </ligand>
</feature>
<dbReference type="PANTHER" id="PTHR24379">
    <property type="entry name" value="KRAB AND ZINC FINGER DOMAIN-CONTAINING"/>
    <property type="match status" value="1"/>
</dbReference>
<dbReference type="PROSITE" id="PS00028">
    <property type="entry name" value="ZINC_FINGER_C2H2_1"/>
    <property type="match status" value="15"/>
</dbReference>
<dbReference type="Pfam" id="PF00096">
    <property type="entry name" value="zf-C2H2"/>
    <property type="match status" value="8"/>
</dbReference>
<sequence length="1046" mass="120969">MSLLTKNNANQHCRTCLKRLGANTDGFSGNVDQDDIPDSKELQFNIYSDPELQQLIYMYIDGPSRSNTANAVDNELPAHICLACYSLLNNFALFRKRAQQSAEKLRTVLNCSSGMIKVEINYDEDENQFMEKKERVENLVQDCKLQFRDALMEDEQVFFDTSVANLADTELNDEMADPFAPALQTAVDCDSKTVAGKKDDIKKEEPTLENSDKYKCTHCTQTYAFNSELQAHMREAHDNKLPFTCTHCDKAYRYIRSLQEHMKQKHQTVLNADAQFKCNVCPKAFTTDLSLKKHMCFHIKEDMSRVCGICGKRFPVKNLLVDHLRTHSTDGRIPCGQCDKSFMWYQDLLNHELSAHLKEKPFPCKLCDKSFQTQKSLRFHNYRHSGEKPYLCDVCGKDFRQPTAMKQHRLKHFKDDTVEKKLDNVNNCKMSALSIENVKEHCRTCLKKLKRKNINCSINLEEEEELSDCKDFCISIVGNELIQQFITSCMEGQWTSEEAKTMSQEYPQYMCIYCYKKLQGVVSFKKQVRNSTQKLQELLCRNAPKAESVHDEENQEMDNNSCVEQSTTNIFTLLLKDTLMETESVMINAVSDVAIMSKESPDPDPFDNGPSVDIAKKENLSDDTCESSSEEWHDLNGEHSNEGIYERITDHDKVNLQNNVKSSTMVEGKAQQNQRSDCSLEIKKYPTRSRRKRSLPIENTMTENTNDNKTKCTKVGKVGGRIQLGLRTDHLDITTKRRNKGTKNSFKCEQCSHSFAHKITLDAHIRKVHEGSKRPFQCDRCEKSYTFIGGLYTHIKEIHEAEVRSYACDISGCERIYTSFIAMQKHKRLKHSDTTCLTKYVCEQCGATFNQSGNLKYHRRAKHPTEAEQAEKEQMKERFECDICKKLFYSRYTLKYHTLQLHTNETKYECNICGRRMAKKFMLVQHMLVHSNDKMPCEHCGKQFIRKFELEAHVKAVHMKLKPFECQYCSECFASRKTLRHHEYIHTGEKPYVCDVCGQAYRQQTSLKSHRKSHEKFVAESKSMNVNQELINSFLIPQPHTTPHSS</sequence>
<feature type="domain" description="C2H2-type" evidence="7">
    <location>
        <begin position="214"/>
        <end position="242"/>
    </location>
</feature>
<feature type="domain" description="C2H2-type" evidence="7">
    <location>
        <begin position="305"/>
        <end position="332"/>
    </location>
</feature>
<feature type="domain" description="ZAD" evidence="8">
    <location>
        <begin position="440"/>
        <end position="538"/>
    </location>
</feature>
<feature type="domain" description="C2H2-type" evidence="7">
    <location>
        <begin position="243"/>
        <end position="266"/>
    </location>
</feature>
<dbReference type="InterPro" id="IPR036236">
    <property type="entry name" value="Znf_C2H2_sf"/>
</dbReference>
<evidence type="ECO:0000256" key="2">
    <source>
        <dbReference type="ARBA" id="ARBA00022737"/>
    </source>
</evidence>
<dbReference type="InterPro" id="IPR013087">
    <property type="entry name" value="Znf_C2H2_type"/>
</dbReference>
<evidence type="ECO:0000256" key="6">
    <source>
        <dbReference type="PROSITE-ProRule" id="PRU01263"/>
    </source>
</evidence>
<feature type="domain" description="C2H2-type" evidence="7">
    <location>
        <begin position="879"/>
        <end position="907"/>
    </location>
</feature>
<feature type="domain" description="C2H2-type" evidence="7">
    <location>
        <begin position="362"/>
        <end position="389"/>
    </location>
</feature>
<dbReference type="Pfam" id="PF07776">
    <property type="entry name" value="zf-AD"/>
    <property type="match status" value="1"/>
</dbReference>
<dbReference type="RefSeq" id="XP_049318013.1">
    <property type="nucleotide sequence ID" value="XM_049462056.1"/>
</dbReference>
<feature type="domain" description="C2H2-type" evidence="7">
    <location>
        <begin position="992"/>
        <end position="1014"/>
    </location>
</feature>
<organism evidence="9 10">
    <name type="scientific">Bactrocera dorsalis</name>
    <name type="common">Oriental fruit fly</name>
    <name type="synonym">Dacus dorsalis</name>
    <dbReference type="NCBI Taxonomy" id="27457"/>
    <lineage>
        <taxon>Eukaryota</taxon>
        <taxon>Metazoa</taxon>
        <taxon>Ecdysozoa</taxon>
        <taxon>Arthropoda</taxon>
        <taxon>Hexapoda</taxon>
        <taxon>Insecta</taxon>
        <taxon>Pterygota</taxon>
        <taxon>Neoptera</taxon>
        <taxon>Endopterygota</taxon>
        <taxon>Diptera</taxon>
        <taxon>Brachycera</taxon>
        <taxon>Muscomorpha</taxon>
        <taxon>Tephritoidea</taxon>
        <taxon>Tephritidae</taxon>
        <taxon>Bactrocera</taxon>
        <taxon>Bactrocera</taxon>
    </lineage>
</organism>
<dbReference type="PROSITE" id="PS50157">
    <property type="entry name" value="ZINC_FINGER_C2H2_2"/>
    <property type="match status" value="15"/>
</dbReference>
<feature type="binding site" evidence="6">
    <location>
        <position position="16"/>
    </location>
    <ligand>
        <name>Zn(2+)</name>
        <dbReference type="ChEBI" id="CHEBI:29105"/>
    </ligand>
</feature>
<feature type="binding site" evidence="6">
    <location>
        <position position="445"/>
    </location>
    <ligand>
        <name>Zn(2+)</name>
        <dbReference type="ChEBI" id="CHEBI:29105"/>
    </ligand>
</feature>
<evidence type="ECO:0000256" key="5">
    <source>
        <dbReference type="PROSITE-ProRule" id="PRU00042"/>
    </source>
</evidence>
<feature type="binding site" evidence="6">
    <location>
        <position position="442"/>
    </location>
    <ligand>
        <name>Zn(2+)</name>
        <dbReference type="ChEBI" id="CHEBI:29105"/>
    </ligand>
</feature>
<evidence type="ECO:0000313" key="10">
    <source>
        <dbReference type="RefSeq" id="XP_049318013.1"/>
    </source>
</evidence>
<keyword evidence="9" id="KW-1185">Reference proteome</keyword>
<keyword evidence="2" id="KW-0677">Repeat</keyword>
<proteinExistence type="predicted"/>
<feature type="binding site" evidence="6">
    <location>
        <position position="514"/>
    </location>
    <ligand>
        <name>Zn(2+)</name>
        <dbReference type="ChEBI" id="CHEBI:29105"/>
    </ligand>
</feature>
<feature type="domain" description="C2H2-type" evidence="7">
    <location>
        <begin position="390"/>
        <end position="417"/>
    </location>
</feature>
<evidence type="ECO:0000313" key="9">
    <source>
        <dbReference type="Proteomes" id="UP001652620"/>
    </source>
</evidence>
<name>A0ABM3K946_BACDO</name>
<feature type="domain" description="C2H2-type" evidence="7">
    <location>
        <begin position="276"/>
        <end position="303"/>
    </location>
</feature>
<evidence type="ECO:0000259" key="7">
    <source>
        <dbReference type="PROSITE" id="PS50157"/>
    </source>
</evidence>
<dbReference type="SMART" id="SM00355">
    <property type="entry name" value="ZnF_C2H2"/>
    <property type="match status" value="16"/>
</dbReference>
<dbReference type="PANTHER" id="PTHR24379:SF121">
    <property type="entry name" value="C2H2-TYPE DOMAIN-CONTAINING PROTEIN"/>
    <property type="match status" value="1"/>
</dbReference>
<feature type="domain" description="C2H2-type" evidence="7">
    <location>
        <begin position="746"/>
        <end position="774"/>
    </location>
</feature>
<feature type="binding site" evidence="6">
    <location>
        <position position="81"/>
    </location>
    <ligand>
        <name>Zn(2+)</name>
        <dbReference type="ChEBI" id="CHEBI:29105"/>
    </ligand>
</feature>
<evidence type="ECO:0000256" key="1">
    <source>
        <dbReference type="ARBA" id="ARBA00022723"/>
    </source>
</evidence>
<feature type="domain" description="C2H2-type" evidence="7">
    <location>
        <begin position="964"/>
        <end position="991"/>
    </location>
</feature>
<feature type="domain" description="C2H2-type" evidence="7">
    <location>
        <begin position="776"/>
        <end position="804"/>
    </location>
</feature>
<feature type="domain" description="C2H2-type" evidence="7">
    <location>
        <begin position="840"/>
        <end position="868"/>
    </location>
</feature>
<protein>
    <submittedName>
        <fullName evidence="10">Zinc finger protein 160</fullName>
    </submittedName>
</protein>
<dbReference type="SMART" id="SM00868">
    <property type="entry name" value="zf-AD"/>
    <property type="match status" value="2"/>
</dbReference>
<evidence type="ECO:0000256" key="4">
    <source>
        <dbReference type="ARBA" id="ARBA00022833"/>
    </source>
</evidence>
<feature type="domain" description="C2H2-type" evidence="7">
    <location>
        <begin position="935"/>
        <end position="963"/>
    </location>
</feature>
<dbReference type="Pfam" id="PF13912">
    <property type="entry name" value="zf-C2H2_6"/>
    <property type="match status" value="1"/>
</dbReference>
<feature type="binding site" evidence="6">
    <location>
        <position position="13"/>
    </location>
    <ligand>
        <name>Zn(2+)</name>
        <dbReference type="ChEBI" id="CHEBI:29105"/>
    </ligand>
</feature>
<keyword evidence="3 5" id="KW-0863">Zinc-finger</keyword>
<accession>A0ABM3K946</accession>
<dbReference type="InterPro" id="IPR012934">
    <property type="entry name" value="Znf_AD"/>
</dbReference>
<dbReference type="Proteomes" id="UP001652620">
    <property type="component" value="Unplaced"/>
</dbReference>
<keyword evidence="1 6" id="KW-0479">Metal-binding</keyword>
<evidence type="ECO:0000259" key="8">
    <source>
        <dbReference type="PROSITE" id="PS51915"/>
    </source>
</evidence>
<feature type="domain" description="C2H2-type" evidence="7">
    <location>
        <begin position="333"/>
        <end position="361"/>
    </location>
</feature>
<dbReference type="Gene3D" id="3.30.160.60">
    <property type="entry name" value="Classic Zinc Finger"/>
    <property type="match status" value="12"/>
</dbReference>
<gene>
    <name evidence="10" type="primary">LOC105227258</name>
</gene>
<reference evidence="10" key="1">
    <citation type="submission" date="2025-08" db="UniProtKB">
        <authorList>
            <consortium name="RefSeq"/>
        </authorList>
    </citation>
    <scope>IDENTIFICATION</scope>
    <source>
        <tissue evidence="10">Adult</tissue>
    </source>
</reference>
<feature type="binding site" evidence="6">
    <location>
        <position position="84"/>
    </location>
    <ligand>
        <name>Zn(2+)</name>
        <dbReference type="ChEBI" id="CHEBI:29105"/>
    </ligand>
</feature>
<feature type="domain" description="C2H2-type" evidence="7">
    <location>
        <begin position="908"/>
        <end position="935"/>
    </location>
</feature>
<evidence type="ECO:0000256" key="3">
    <source>
        <dbReference type="ARBA" id="ARBA00022771"/>
    </source>
</evidence>